<protein>
    <submittedName>
        <fullName evidence="2">Circularly permuted type 2 ATP-grasp protein</fullName>
    </submittedName>
</protein>
<feature type="domain" description="Circularly permuted ATP-grasp type 2" evidence="1">
    <location>
        <begin position="83"/>
        <end position="464"/>
    </location>
</feature>
<dbReference type="PIRSF" id="PIRSF005522">
    <property type="entry name" value="UCP005522"/>
    <property type="match status" value="1"/>
</dbReference>
<dbReference type="Gene3D" id="3.30.1490.270">
    <property type="match status" value="1"/>
</dbReference>
<evidence type="ECO:0000313" key="3">
    <source>
        <dbReference type="Proteomes" id="UP000460221"/>
    </source>
</evidence>
<dbReference type="AlphaFoldDB" id="A0A7K1FU72"/>
<sequence>MAENPPIAGYVAGPLDEAVAPDGMVRPDYREVLAVLQRDGSAGLTAAVERLDRIRAEQGVTFRIPTGGAGGLVEQVFPMDPVPRLIGAEDRARLEVGVTQRARALNAFLDDVYRTDDDGSPARAEIVAAGLVPERFVRGAPGFRREATDLVPGGRPRATVAGFDLLTGEDGRWVVLEDNLQVPSGLAYVLANRAGAAQALPDLHAGDLRPEPPDGAVDLLRRALLDAAPPGMAGDRAPKVAVLSDGPDNSAWYEHRTLAERMGVPVVALDDLLPDGDGVAVRGPGGISRIDVLYRRFGHDDLLGPGAARELVRQACRSGTLALANAPGNGVADDKAIYAFVGPMIRFYLGEEPALADVGTWVLAEPGQYDAVRGRLGSLVVKPVDGSGGDGVRIGPELTAAQIEQVESEVAARPERFIAQEVIRFSTHPTVIDGSLRPRHVDLRLFVLSGRETRMAPGGLSRVALGDGGLLVNSSQGGGSKDTWFTG</sequence>
<dbReference type="InterPro" id="IPR016450">
    <property type="entry name" value="UCP005522"/>
</dbReference>
<reference evidence="2 3" key="1">
    <citation type="submission" date="2019-11" db="EMBL/GenBank/DDBJ databases">
        <authorList>
            <person name="Jiang L.-Q."/>
        </authorList>
    </citation>
    <scope>NUCLEOTIDE SEQUENCE [LARGE SCALE GENOMIC DNA]</scope>
    <source>
        <strain evidence="2 3">YIM 132087</strain>
    </source>
</reference>
<evidence type="ECO:0000259" key="1">
    <source>
        <dbReference type="Pfam" id="PF14403"/>
    </source>
</evidence>
<dbReference type="SUPFAM" id="SSF56059">
    <property type="entry name" value="Glutathione synthetase ATP-binding domain-like"/>
    <property type="match status" value="1"/>
</dbReference>
<gene>
    <name evidence="2" type="ORF">GIS00_20800</name>
</gene>
<accession>A0A7K1FU72</accession>
<proteinExistence type="predicted"/>
<dbReference type="EMBL" id="WLYK01000009">
    <property type="protein sequence ID" value="MTD16384.1"/>
    <property type="molecule type" value="Genomic_DNA"/>
</dbReference>
<organism evidence="2 3">
    <name type="scientific">Nakamurella alba</name>
    <dbReference type="NCBI Taxonomy" id="2665158"/>
    <lineage>
        <taxon>Bacteria</taxon>
        <taxon>Bacillati</taxon>
        <taxon>Actinomycetota</taxon>
        <taxon>Actinomycetes</taxon>
        <taxon>Nakamurellales</taxon>
        <taxon>Nakamurellaceae</taxon>
        <taxon>Nakamurella</taxon>
    </lineage>
</organism>
<dbReference type="Gene3D" id="3.40.50.11290">
    <property type="match status" value="1"/>
</dbReference>
<dbReference type="InterPro" id="IPR051680">
    <property type="entry name" value="ATP-dep_Glu-Cys_Ligase-2"/>
</dbReference>
<name>A0A7K1FU72_9ACTN</name>
<dbReference type="InterPro" id="IPR025841">
    <property type="entry name" value="CP_ATPgrasp_2"/>
</dbReference>
<dbReference type="Proteomes" id="UP000460221">
    <property type="component" value="Unassembled WGS sequence"/>
</dbReference>
<comment type="caution">
    <text evidence="2">The sequence shown here is derived from an EMBL/GenBank/DDBJ whole genome shotgun (WGS) entry which is preliminary data.</text>
</comment>
<keyword evidence="3" id="KW-1185">Reference proteome</keyword>
<dbReference type="PANTHER" id="PTHR34595:SF7">
    <property type="entry name" value="SLL1039 PROTEIN"/>
    <property type="match status" value="1"/>
</dbReference>
<dbReference type="PANTHER" id="PTHR34595">
    <property type="entry name" value="BLR5612 PROTEIN"/>
    <property type="match status" value="1"/>
</dbReference>
<evidence type="ECO:0000313" key="2">
    <source>
        <dbReference type="EMBL" id="MTD16384.1"/>
    </source>
</evidence>
<dbReference type="RefSeq" id="WP_154770381.1">
    <property type="nucleotide sequence ID" value="NZ_WLYK01000009.1"/>
</dbReference>
<dbReference type="Pfam" id="PF14403">
    <property type="entry name" value="CP_ATPgrasp_2"/>
    <property type="match status" value="1"/>
</dbReference>